<feature type="domain" description="N-acetyltransferase" evidence="1">
    <location>
        <begin position="3"/>
        <end position="185"/>
    </location>
</feature>
<evidence type="ECO:0000313" key="2">
    <source>
        <dbReference type="EMBL" id="QSW99941.1"/>
    </source>
</evidence>
<dbReference type="Pfam" id="PF00583">
    <property type="entry name" value="Acetyltransf_1"/>
    <property type="match status" value="1"/>
</dbReference>
<reference evidence="2 3" key="1">
    <citation type="submission" date="2021-03" db="EMBL/GenBank/DDBJ databases">
        <title>Haloterrigena longa sp. nov. and Haloterrigena limicola sp. nov., extremely halophilic archaea isolated from a salt lake.</title>
        <authorList>
            <person name="Henglin C."/>
        </authorList>
    </citation>
    <scope>NUCLEOTIDE SEQUENCE [LARGE SCALE GENOMIC DNA]</scope>
    <source>
        <strain evidence="2 3">KZCA68</strain>
    </source>
</reference>
<proteinExistence type="predicted"/>
<protein>
    <submittedName>
        <fullName evidence="2">GNAT family N-acetyltransferase</fullName>
    </submittedName>
</protein>
<evidence type="ECO:0000313" key="3">
    <source>
        <dbReference type="Proteomes" id="UP000663203"/>
    </source>
</evidence>
<accession>A0A8A2VEL0</accession>
<dbReference type="Proteomes" id="UP000663203">
    <property type="component" value="Chromosome"/>
</dbReference>
<dbReference type="CDD" id="cd04301">
    <property type="entry name" value="NAT_SF"/>
    <property type="match status" value="1"/>
</dbReference>
<gene>
    <name evidence="2" type="ORF">J0X25_02970</name>
</gene>
<dbReference type="RefSeq" id="WP_207289546.1">
    <property type="nucleotide sequence ID" value="NZ_CP071462.1"/>
</dbReference>
<organism evidence="2 3">
    <name type="scientific">Haloterrigena alkaliphila</name>
    <dbReference type="NCBI Taxonomy" id="2816475"/>
    <lineage>
        <taxon>Archaea</taxon>
        <taxon>Methanobacteriati</taxon>
        <taxon>Methanobacteriota</taxon>
        <taxon>Stenosarchaea group</taxon>
        <taxon>Halobacteria</taxon>
        <taxon>Halobacteriales</taxon>
        <taxon>Natrialbaceae</taxon>
        <taxon>Haloterrigena</taxon>
    </lineage>
</organism>
<evidence type="ECO:0000259" key="1">
    <source>
        <dbReference type="PROSITE" id="PS51186"/>
    </source>
</evidence>
<keyword evidence="3" id="KW-1185">Reference proteome</keyword>
<dbReference type="EMBL" id="CP071462">
    <property type="protein sequence ID" value="QSW99941.1"/>
    <property type="molecule type" value="Genomic_DNA"/>
</dbReference>
<dbReference type="KEGG" id="hakz:J0X25_02970"/>
<dbReference type="SUPFAM" id="SSF55729">
    <property type="entry name" value="Acyl-CoA N-acyltransferases (Nat)"/>
    <property type="match status" value="1"/>
</dbReference>
<dbReference type="InterPro" id="IPR000182">
    <property type="entry name" value="GNAT_dom"/>
</dbReference>
<sequence length="185" mass="19727">MTRDVRRATTDDVWAIQQTARESWHAVYDDVLGPATVDDVVDDWYALGDLESTIGDARGRDDVAFLVAEPTAGGDGRDRTDGGRDPTAAVPVGFAHAVPWPENTSVAYLAGLYVRPGRWGEGTGTALLESLEASLDGPFGRVRSAVLAANDVGVSFAESAGFERIGTRETGLAEGLEERVYEKGL</sequence>
<dbReference type="GO" id="GO:0016747">
    <property type="term" value="F:acyltransferase activity, transferring groups other than amino-acyl groups"/>
    <property type="evidence" value="ECO:0007669"/>
    <property type="project" value="InterPro"/>
</dbReference>
<dbReference type="InterPro" id="IPR016181">
    <property type="entry name" value="Acyl_CoA_acyltransferase"/>
</dbReference>
<dbReference type="GeneID" id="63186233"/>
<dbReference type="PROSITE" id="PS51186">
    <property type="entry name" value="GNAT"/>
    <property type="match status" value="1"/>
</dbReference>
<dbReference type="AlphaFoldDB" id="A0A8A2VEL0"/>
<dbReference type="Gene3D" id="3.40.630.30">
    <property type="match status" value="1"/>
</dbReference>
<name>A0A8A2VEL0_9EURY</name>